<evidence type="ECO:0000259" key="1">
    <source>
        <dbReference type="Pfam" id="PF13086"/>
    </source>
</evidence>
<accession>A0AB33K3L9</accession>
<evidence type="ECO:0000313" key="2">
    <source>
        <dbReference type="EMBL" id="BFP47092.1"/>
    </source>
</evidence>
<reference evidence="2" key="1">
    <citation type="submission" date="2024-07" db="EMBL/GenBank/DDBJ databases">
        <title>Complete genome sequences of cellulolytic bacteria, Kitasatospora sp. CMC57 and Streptomyces sp. CMC78, isolated from Japanese agricultural soil.</title>
        <authorList>
            <person name="Hashimoto T."/>
            <person name="Ito M."/>
            <person name="Iwamoto M."/>
            <person name="Fukahori D."/>
            <person name="Shoda T."/>
            <person name="Sakoda M."/>
            <person name="Morohoshi T."/>
            <person name="Mitsuboshi M."/>
            <person name="Nishizawa T."/>
        </authorList>
    </citation>
    <scope>NUCLEOTIDE SEQUENCE</scope>
    <source>
        <strain evidence="2">CMC57</strain>
    </source>
</reference>
<dbReference type="GO" id="GO:0004386">
    <property type="term" value="F:helicase activity"/>
    <property type="evidence" value="ECO:0007669"/>
    <property type="project" value="InterPro"/>
</dbReference>
<dbReference type="AlphaFoldDB" id="A0AB33K3L9"/>
<protein>
    <recommendedName>
        <fullName evidence="1">DNA2/NAM7 helicase helicase domain-containing protein</fullName>
    </recommendedName>
</protein>
<feature type="domain" description="DNA2/NAM7 helicase helicase" evidence="1">
    <location>
        <begin position="378"/>
        <end position="427"/>
    </location>
</feature>
<dbReference type="RefSeq" id="WP_407989476.1">
    <property type="nucleotide sequence ID" value="NZ_AP035881.2"/>
</dbReference>
<dbReference type="Pfam" id="PF13086">
    <property type="entry name" value="AAA_11"/>
    <property type="match status" value="1"/>
</dbReference>
<sequence>MKQPALRADDPQVVRHTRDLVEFLREFVRSSYKPVRDCSKYKQVLWLAECPDDLVPSKLATSGVLFKVKHYPVRPAPTVPDVLQGWIEPQDVASATTGDPLLAEVGPGRGYVEDEDGNTYETDEIARADALDVLNAYSRWLPEWKRWAQREQEEEPYRQLHRRLYRMATQIQREGEVFEAVLSTGLLALDRGTKRERVHRHVLTVPLVLAVDQETVHITVSLSDGDSPRLEDGDFLDETHGYTAQLLNALRSRVEGDTFHPLSTDAMEVLRAWCERAFGMEHVARFDDTWSRPDETSPAEPSVSFTPAIVLRERGQGALVTFYDGIARRLAQPGAVSPLGLAQLLFQIEPEDRTSWAAEGTGGFEPALGPDPLFPLPVNRAQREVLSRLQKDTGVVVQGPPGTGKTHTIANLISALLADGKRVLVTSERAMLRTCGSGSGRACGGRTFPNDP</sequence>
<organism evidence="2">
    <name type="scientific">Kitasatospora sp. CMC57</name>
    <dbReference type="NCBI Taxonomy" id="3231513"/>
    <lineage>
        <taxon>Bacteria</taxon>
        <taxon>Bacillati</taxon>
        <taxon>Actinomycetota</taxon>
        <taxon>Actinomycetes</taxon>
        <taxon>Kitasatosporales</taxon>
        <taxon>Streptomycetaceae</taxon>
        <taxon>Kitasatospora</taxon>
    </lineage>
</organism>
<dbReference type="Gene3D" id="3.40.50.300">
    <property type="entry name" value="P-loop containing nucleotide triphosphate hydrolases"/>
    <property type="match status" value="1"/>
</dbReference>
<dbReference type="InterPro" id="IPR041677">
    <property type="entry name" value="DNA2/NAM7_AAA_11"/>
</dbReference>
<dbReference type="EMBL" id="AP035881">
    <property type="protein sequence ID" value="BFP47092.1"/>
    <property type="molecule type" value="Genomic_DNA"/>
</dbReference>
<proteinExistence type="predicted"/>
<gene>
    <name evidence="2" type="ORF">KCMC57_34600</name>
</gene>
<dbReference type="InterPro" id="IPR027417">
    <property type="entry name" value="P-loop_NTPase"/>
</dbReference>
<dbReference type="SUPFAM" id="SSF52540">
    <property type="entry name" value="P-loop containing nucleoside triphosphate hydrolases"/>
    <property type="match status" value="1"/>
</dbReference>
<name>A0AB33K3L9_9ACTN</name>